<feature type="compositionally biased region" description="Low complexity" evidence="1">
    <location>
        <begin position="9"/>
        <end position="22"/>
    </location>
</feature>
<name>A0A5Q4C5V4_9PEZI</name>
<dbReference type="EMBL" id="PUHP01000057">
    <property type="protein sequence ID" value="TQN74057.1"/>
    <property type="molecule type" value="Genomic_DNA"/>
</dbReference>
<feature type="region of interest" description="Disordered" evidence="1">
    <location>
        <begin position="1"/>
        <end position="51"/>
    </location>
</feature>
<proteinExistence type="predicted"/>
<reference evidence="2 3" key="1">
    <citation type="journal article" date="2019" name="Sci. Rep.">
        <title>Colletotrichum shisoi sp. nov., an anthracnose pathogen of Perilla frutescens in Japan: molecular phylogenetic, morphological and genomic evidence.</title>
        <authorList>
            <person name="Gan P."/>
            <person name="Tsushima A."/>
            <person name="Hiroyama R."/>
            <person name="Narusaka M."/>
            <person name="Takano Y."/>
            <person name="Narusaka Y."/>
            <person name="Kawaradani M."/>
            <person name="Damm U."/>
            <person name="Shirasu K."/>
        </authorList>
    </citation>
    <scope>NUCLEOTIDE SEQUENCE [LARGE SCALE GENOMIC DNA]</scope>
    <source>
        <strain evidence="2 3">PG-2018a</strain>
    </source>
</reference>
<organism evidence="2 3">
    <name type="scientific">Colletotrichum shisoi</name>
    <dbReference type="NCBI Taxonomy" id="2078593"/>
    <lineage>
        <taxon>Eukaryota</taxon>
        <taxon>Fungi</taxon>
        <taxon>Dikarya</taxon>
        <taxon>Ascomycota</taxon>
        <taxon>Pezizomycotina</taxon>
        <taxon>Sordariomycetes</taxon>
        <taxon>Hypocreomycetidae</taxon>
        <taxon>Glomerellales</taxon>
        <taxon>Glomerellaceae</taxon>
        <taxon>Colletotrichum</taxon>
        <taxon>Colletotrichum destructivum species complex</taxon>
    </lineage>
</organism>
<keyword evidence="3" id="KW-1185">Reference proteome</keyword>
<protein>
    <submittedName>
        <fullName evidence="2">Uncharacterized protein</fullName>
    </submittedName>
</protein>
<evidence type="ECO:0000313" key="3">
    <source>
        <dbReference type="Proteomes" id="UP000326340"/>
    </source>
</evidence>
<dbReference type="AlphaFoldDB" id="A0A5Q4C5V4"/>
<feature type="compositionally biased region" description="Basic and acidic residues" evidence="1">
    <location>
        <begin position="23"/>
        <end position="35"/>
    </location>
</feature>
<accession>A0A5Q4C5V4</accession>
<sequence>MRIECSKSRGGVVVDQDQNQDQDLNRRLRGRRGESKVGSVGKDGMQGGKQWDGMWWMGGRY</sequence>
<evidence type="ECO:0000256" key="1">
    <source>
        <dbReference type="SAM" id="MobiDB-lite"/>
    </source>
</evidence>
<dbReference type="Proteomes" id="UP000326340">
    <property type="component" value="Unassembled WGS sequence"/>
</dbReference>
<gene>
    <name evidence="2" type="ORF">CSHISOI_01348</name>
</gene>
<evidence type="ECO:0000313" key="2">
    <source>
        <dbReference type="EMBL" id="TQN74057.1"/>
    </source>
</evidence>
<comment type="caution">
    <text evidence="2">The sequence shown here is derived from an EMBL/GenBank/DDBJ whole genome shotgun (WGS) entry which is preliminary data.</text>
</comment>